<dbReference type="EMBL" id="CP034015">
    <property type="protein sequence ID" value="AZG71328.1"/>
    <property type="molecule type" value="Genomic_DNA"/>
</dbReference>
<feature type="transmembrane region" description="Helical" evidence="2">
    <location>
        <begin position="155"/>
        <end position="174"/>
    </location>
</feature>
<keyword evidence="4" id="KW-1185">Reference proteome</keyword>
<feature type="transmembrane region" description="Helical" evidence="2">
    <location>
        <begin position="208"/>
        <end position="226"/>
    </location>
</feature>
<dbReference type="AlphaFoldDB" id="A0A3G8LRG7"/>
<keyword evidence="2" id="KW-0812">Transmembrane</keyword>
<dbReference type="InterPro" id="IPR007136">
    <property type="entry name" value="DUF347"/>
</dbReference>
<gene>
    <name evidence="3" type="ORF">EGC82_00225</name>
</gene>
<proteinExistence type="predicted"/>
<feature type="transmembrane region" description="Helical" evidence="2">
    <location>
        <begin position="180"/>
        <end position="201"/>
    </location>
</feature>
<evidence type="ECO:0000256" key="2">
    <source>
        <dbReference type="SAM" id="Phobius"/>
    </source>
</evidence>
<dbReference type="KEGG" id="slj:EGC82_00225"/>
<dbReference type="OrthoDB" id="9794709at2"/>
<evidence type="ECO:0000313" key="3">
    <source>
        <dbReference type="EMBL" id="AZG71328.1"/>
    </source>
</evidence>
<evidence type="ECO:0008006" key="5">
    <source>
        <dbReference type="Google" id="ProtNLM"/>
    </source>
</evidence>
<evidence type="ECO:0000256" key="1">
    <source>
        <dbReference type="SAM" id="MobiDB-lite"/>
    </source>
</evidence>
<feature type="region of interest" description="Disordered" evidence="1">
    <location>
        <begin position="1"/>
        <end position="22"/>
    </location>
</feature>
<dbReference type="RefSeq" id="WP_124728981.1">
    <property type="nucleotide sequence ID" value="NZ_CBCSKC010000006.1"/>
</dbReference>
<evidence type="ECO:0000313" key="4">
    <source>
        <dbReference type="Proteomes" id="UP000278035"/>
    </source>
</evidence>
<dbReference type="Pfam" id="PF03988">
    <property type="entry name" value="DUF347"/>
    <property type="match status" value="4"/>
</dbReference>
<accession>A0A3G8LRG7</accession>
<dbReference type="Proteomes" id="UP000278035">
    <property type="component" value="Chromosome"/>
</dbReference>
<reference evidence="4" key="1">
    <citation type="submission" date="2018-11" db="EMBL/GenBank/DDBJ databases">
        <title>Shewanella sp. M2.</title>
        <authorList>
            <person name="Hwang Y.J."/>
            <person name="Hwang C.Y."/>
        </authorList>
    </citation>
    <scope>NUCLEOTIDE SEQUENCE [LARGE SCALE GENOMIC DNA]</scope>
    <source>
        <strain evidence="4">LMG 19866</strain>
    </source>
</reference>
<feature type="transmembrane region" description="Helical" evidence="2">
    <location>
        <begin position="238"/>
        <end position="262"/>
    </location>
</feature>
<feature type="transmembrane region" description="Helical" evidence="2">
    <location>
        <begin position="56"/>
        <end position="79"/>
    </location>
</feature>
<protein>
    <recommendedName>
        <fullName evidence="5">Membrane-anchored protein</fullName>
    </recommendedName>
</protein>
<keyword evidence="2" id="KW-1133">Transmembrane helix</keyword>
<organism evidence="3 4">
    <name type="scientific">Shewanella livingstonensis</name>
    <dbReference type="NCBI Taxonomy" id="150120"/>
    <lineage>
        <taxon>Bacteria</taxon>
        <taxon>Pseudomonadati</taxon>
        <taxon>Pseudomonadota</taxon>
        <taxon>Gammaproteobacteria</taxon>
        <taxon>Alteromonadales</taxon>
        <taxon>Shewanellaceae</taxon>
        <taxon>Shewanella</taxon>
    </lineage>
</organism>
<sequence length="270" mass="29687">MKPLASTHNTSASNNAPNNASPNTWLNKVPEITLIFWVIKMMSTTVGETAADYLSFHLHVGMINTSIIMGVLLVGMLLLQLKQTHYRPNAYWSVVVLISIFGTLVTDILTDKLHVPLPLSTAVFSVLLAITFAYWFVKERTLSIHSIVSLKRELFYWLAILITFALGTAVGDWVSEDMNVGYGLSAVVFGGLITAISVAFYRFKANAVLCFWLAYILTRPLGASIGDLLSQPTRKGGLGFGTTSTSIVFLVIIFALVTYLSLKAKPQKTY</sequence>
<feature type="transmembrane region" description="Helical" evidence="2">
    <location>
        <begin position="91"/>
        <end position="109"/>
    </location>
</feature>
<name>A0A3G8LRG7_9GAMM</name>
<feature type="transmembrane region" description="Helical" evidence="2">
    <location>
        <begin position="115"/>
        <end position="135"/>
    </location>
</feature>
<keyword evidence="2" id="KW-0472">Membrane</keyword>